<feature type="transmembrane region" description="Helical" evidence="18">
    <location>
        <begin position="33"/>
        <end position="53"/>
    </location>
</feature>
<dbReference type="GO" id="GO:0012505">
    <property type="term" value="C:endomembrane system"/>
    <property type="evidence" value="ECO:0007669"/>
    <property type="project" value="UniProtKB-SubCell"/>
</dbReference>
<dbReference type="Gene3D" id="1.20.120.1760">
    <property type="match status" value="1"/>
</dbReference>
<feature type="transmembrane region" description="Helical" evidence="18">
    <location>
        <begin position="154"/>
        <end position="175"/>
    </location>
</feature>
<accession>A0A9X2PM52</accession>
<protein>
    <recommendedName>
        <fullName evidence="6">CDP-diacylglycerol--serine O-phosphatidyltransferase</fullName>
        <ecNumber evidence="5">2.7.8.8</ecNumber>
    </recommendedName>
    <alternativeName>
        <fullName evidence="15">Phosphatidylserine synthase</fullName>
    </alternativeName>
</protein>
<gene>
    <name evidence="20" type="primary">pssA</name>
    <name evidence="20" type="ORF">NVS89_14685</name>
</gene>
<dbReference type="InterPro" id="IPR000462">
    <property type="entry name" value="CDP-OH_P_trans"/>
</dbReference>
<evidence type="ECO:0000256" key="11">
    <source>
        <dbReference type="ARBA" id="ARBA00023098"/>
    </source>
</evidence>
<comment type="subcellular location">
    <subcellularLocation>
        <location evidence="3">Endomembrane system</location>
    </subcellularLocation>
    <subcellularLocation>
        <location evidence="2">Membrane</location>
        <topology evidence="2">Multi-pass membrane protein</topology>
    </subcellularLocation>
</comment>
<dbReference type="Pfam" id="PF01066">
    <property type="entry name" value="CDP-OH_P_transf"/>
    <property type="match status" value="1"/>
</dbReference>
<keyword evidence="8 16" id="KW-0808">Transferase</keyword>
<evidence type="ECO:0000256" key="18">
    <source>
        <dbReference type="SAM" id="Phobius"/>
    </source>
</evidence>
<evidence type="ECO:0000256" key="5">
    <source>
        <dbReference type="ARBA" id="ARBA00013174"/>
    </source>
</evidence>
<dbReference type="NCBIfam" id="TIGR00473">
    <property type="entry name" value="pssA"/>
    <property type="match status" value="1"/>
</dbReference>
<evidence type="ECO:0000313" key="21">
    <source>
        <dbReference type="Proteomes" id="UP001151088"/>
    </source>
</evidence>
<evidence type="ECO:0000256" key="3">
    <source>
        <dbReference type="ARBA" id="ARBA00004308"/>
    </source>
</evidence>
<evidence type="ECO:0000256" key="1">
    <source>
        <dbReference type="ARBA" id="ARBA00000287"/>
    </source>
</evidence>
<evidence type="ECO:0000256" key="2">
    <source>
        <dbReference type="ARBA" id="ARBA00004141"/>
    </source>
</evidence>
<evidence type="ECO:0000256" key="4">
    <source>
        <dbReference type="ARBA" id="ARBA00010441"/>
    </source>
</evidence>
<reference evidence="20" key="1">
    <citation type="submission" date="2022-08" db="EMBL/GenBank/DDBJ databases">
        <authorList>
            <person name="Li F."/>
        </authorList>
    </citation>
    <scope>NUCLEOTIDE SEQUENCE</scope>
    <source>
        <strain evidence="20">MQZ15Z-1</strain>
    </source>
</reference>
<evidence type="ECO:0000256" key="12">
    <source>
        <dbReference type="ARBA" id="ARBA00023136"/>
    </source>
</evidence>
<dbReference type="InterPro" id="IPR012616">
    <property type="entry name" value="CDP-OH_P_trans_C"/>
</dbReference>
<evidence type="ECO:0000256" key="17">
    <source>
        <dbReference type="SAM" id="MobiDB-lite"/>
    </source>
</evidence>
<keyword evidence="7" id="KW-0444">Lipid biosynthesis</keyword>
<evidence type="ECO:0000256" key="6">
    <source>
        <dbReference type="ARBA" id="ARBA00017171"/>
    </source>
</evidence>
<organism evidence="20 21">
    <name type="scientific">Ancylobacter mangrovi</name>
    <dbReference type="NCBI Taxonomy" id="2972472"/>
    <lineage>
        <taxon>Bacteria</taxon>
        <taxon>Pseudomonadati</taxon>
        <taxon>Pseudomonadota</taxon>
        <taxon>Alphaproteobacteria</taxon>
        <taxon>Hyphomicrobiales</taxon>
        <taxon>Xanthobacteraceae</taxon>
        <taxon>Ancylobacter</taxon>
    </lineage>
</organism>
<keyword evidence="10 18" id="KW-1133">Transmembrane helix</keyword>
<evidence type="ECO:0000256" key="7">
    <source>
        <dbReference type="ARBA" id="ARBA00022516"/>
    </source>
</evidence>
<keyword evidence="21" id="KW-1185">Reference proteome</keyword>
<dbReference type="InterPro" id="IPR048254">
    <property type="entry name" value="CDP_ALCOHOL_P_TRANSF_CS"/>
</dbReference>
<evidence type="ECO:0000256" key="13">
    <source>
        <dbReference type="ARBA" id="ARBA00023209"/>
    </source>
</evidence>
<dbReference type="InterPro" id="IPR043130">
    <property type="entry name" value="CDP-OH_PTrfase_TM_dom"/>
</dbReference>
<feature type="transmembrane region" description="Helical" evidence="18">
    <location>
        <begin position="224"/>
        <end position="240"/>
    </location>
</feature>
<dbReference type="PROSITE" id="PS00379">
    <property type="entry name" value="CDP_ALCOHOL_P_TRANSF"/>
    <property type="match status" value="1"/>
</dbReference>
<dbReference type="GO" id="GO:0016020">
    <property type="term" value="C:membrane"/>
    <property type="evidence" value="ECO:0007669"/>
    <property type="project" value="UniProtKB-SubCell"/>
</dbReference>
<dbReference type="EMBL" id="JANTHZ010000006">
    <property type="protein sequence ID" value="MCS0496348.1"/>
    <property type="molecule type" value="Genomic_DNA"/>
</dbReference>
<evidence type="ECO:0000256" key="16">
    <source>
        <dbReference type="RuleBase" id="RU003750"/>
    </source>
</evidence>
<dbReference type="Proteomes" id="UP001151088">
    <property type="component" value="Unassembled WGS sequence"/>
</dbReference>
<comment type="caution">
    <text evidence="20">The sequence shown here is derived from an EMBL/GenBank/DDBJ whole genome shotgun (WGS) entry which is preliminary data.</text>
</comment>
<evidence type="ECO:0000256" key="10">
    <source>
        <dbReference type="ARBA" id="ARBA00022989"/>
    </source>
</evidence>
<evidence type="ECO:0000256" key="9">
    <source>
        <dbReference type="ARBA" id="ARBA00022692"/>
    </source>
</evidence>
<dbReference type="EC" id="2.7.8.8" evidence="5"/>
<evidence type="ECO:0000313" key="20">
    <source>
        <dbReference type="EMBL" id="MCS0496348.1"/>
    </source>
</evidence>
<dbReference type="GO" id="GO:0008654">
    <property type="term" value="P:phospholipid biosynthetic process"/>
    <property type="evidence" value="ECO:0007669"/>
    <property type="project" value="UniProtKB-KW"/>
</dbReference>
<evidence type="ECO:0000256" key="14">
    <source>
        <dbReference type="ARBA" id="ARBA00023264"/>
    </source>
</evidence>
<sequence length="304" mass="32813">MSDFFPPFEPDDTSEPDGPEPERRRRRFQAVPVRLLVPNVVTLLALCAGLTGIRMAVEGRMEVALGAIVIAAVLDGMDGRLARMLQGTSRFGAELDSLSDFVCFGVAPALVIYMWGLESLGSIGWIAALSFAICAALRLARFNVMLDDPNRPPFASEFFTGVPAPLGALVMLLPVYLELIGLPRLEALPAIAAVFCLAIALLMVSKVPAYSGKKLGSRIPRDKVMPLFVCVVLFVAVLVTWPWAVLSVLCVGYLAALPFSAMRYAKLMRDYEARQGAKAAAKARMVEPGLDGGAPDHDRPSHLN</sequence>
<keyword evidence="11" id="KW-0443">Lipid metabolism</keyword>
<feature type="transmembrane region" description="Helical" evidence="18">
    <location>
        <begin position="246"/>
        <end position="265"/>
    </location>
</feature>
<dbReference type="InterPro" id="IPR004533">
    <property type="entry name" value="CDP-diaglyc--ser_O-PTrfase"/>
</dbReference>
<feature type="transmembrane region" description="Helical" evidence="18">
    <location>
        <begin position="122"/>
        <end position="142"/>
    </location>
</feature>
<evidence type="ECO:0000259" key="19">
    <source>
        <dbReference type="Pfam" id="PF08009"/>
    </source>
</evidence>
<feature type="transmembrane region" description="Helical" evidence="18">
    <location>
        <begin position="187"/>
        <end position="204"/>
    </location>
</feature>
<dbReference type="RefSeq" id="WP_258733504.1">
    <property type="nucleotide sequence ID" value="NZ_JANTHZ010000006.1"/>
</dbReference>
<feature type="compositionally biased region" description="Acidic residues" evidence="17">
    <location>
        <begin position="9"/>
        <end position="19"/>
    </location>
</feature>
<keyword evidence="9 18" id="KW-0812">Transmembrane</keyword>
<keyword evidence="12 18" id="KW-0472">Membrane</keyword>
<keyword evidence="14" id="KW-1208">Phospholipid metabolism</keyword>
<feature type="region of interest" description="Disordered" evidence="17">
    <location>
        <begin position="1"/>
        <end position="25"/>
    </location>
</feature>
<feature type="domain" description="CDP-alcohol phosphatidyltransferase C-terminal" evidence="19">
    <location>
        <begin position="224"/>
        <end position="258"/>
    </location>
</feature>
<proteinExistence type="inferred from homology"/>
<dbReference type="Pfam" id="PF08009">
    <property type="entry name" value="CDP-OH_P_tran_2"/>
    <property type="match status" value="1"/>
</dbReference>
<evidence type="ECO:0000256" key="15">
    <source>
        <dbReference type="ARBA" id="ARBA00032361"/>
    </source>
</evidence>
<dbReference type="AlphaFoldDB" id="A0A9X2PM52"/>
<dbReference type="GO" id="GO:0003882">
    <property type="term" value="F:CDP-diacylglycerol-serine O-phosphatidyltransferase activity"/>
    <property type="evidence" value="ECO:0007669"/>
    <property type="project" value="UniProtKB-EC"/>
</dbReference>
<comment type="similarity">
    <text evidence="4 16">Belongs to the CDP-alcohol phosphatidyltransferase class-I family.</text>
</comment>
<name>A0A9X2PM52_9HYPH</name>
<comment type="catalytic activity">
    <reaction evidence="1">
        <text>a CDP-1,2-diacyl-sn-glycerol + L-serine = a 1,2-diacyl-sn-glycero-3-phospho-L-serine + CMP + H(+)</text>
        <dbReference type="Rhea" id="RHEA:16913"/>
        <dbReference type="ChEBI" id="CHEBI:15378"/>
        <dbReference type="ChEBI" id="CHEBI:33384"/>
        <dbReference type="ChEBI" id="CHEBI:57262"/>
        <dbReference type="ChEBI" id="CHEBI:58332"/>
        <dbReference type="ChEBI" id="CHEBI:60377"/>
        <dbReference type="EC" id="2.7.8.8"/>
    </reaction>
</comment>
<evidence type="ECO:0000256" key="8">
    <source>
        <dbReference type="ARBA" id="ARBA00022679"/>
    </source>
</evidence>
<keyword evidence="13" id="KW-0594">Phospholipid biosynthesis</keyword>